<evidence type="ECO:0000313" key="10">
    <source>
        <dbReference type="EMBL" id="OYD21215.1"/>
    </source>
</evidence>
<dbReference type="Gene3D" id="1.20.1720.10">
    <property type="entry name" value="Multidrug resistance protein D"/>
    <property type="match status" value="1"/>
</dbReference>
<dbReference type="RefSeq" id="WP_094279678.1">
    <property type="nucleotide sequence ID" value="NZ_NQJF01000018.1"/>
</dbReference>
<accession>A0A235CBN3</accession>
<evidence type="ECO:0000259" key="9">
    <source>
        <dbReference type="PROSITE" id="PS50850"/>
    </source>
</evidence>
<feature type="transmembrane region" description="Helical" evidence="8">
    <location>
        <begin position="41"/>
        <end position="61"/>
    </location>
</feature>
<feature type="transmembrane region" description="Helical" evidence="8">
    <location>
        <begin position="249"/>
        <end position="269"/>
    </location>
</feature>
<keyword evidence="4" id="KW-1003">Cell membrane</keyword>
<dbReference type="OrthoDB" id="9814303at2"/>
<organism evidence="10 12">
    <name type="scientific">Oceanimonas baumannii</name>
    <dbReference type="NCBI Taxonomy" id="129578"/>
    <lineage>
        <taxon>Bacteria</taxon>
        <taxon>Pseudomonadati</taxon>
        <taxon>Pseudomonadota</taxon>
        <taxon>Gammaproteobacteria</taxon>
        <taxon>Aeromonadales</taxon>
        <taxon>Aeromonadaceae</taxon>
        <taxon>Oceanimonas</taxon>
    </lineage>
</organism>
<reference evidence="11 13" key="2">
    <citation type="submission" date="2019-03" db="EMBL/GenBank/DDBJ databases">
        <title>Genomic Encyclopedia of Archaeal and Bacterial Type Strains, Phase II (KMG-II): from individual species to whole genera.</title>
        <authorList>
            <person name="Goeker M."/>
        </authorList>
    </citation>
    <scope>NUCLEOTIDE SEQUENCE [LARGE SCALE GENOMIC DNA]</scope>
    <source>
        <strain evidence="11 13">DSM 15594</strain>
    </source>
</reference>
<dbReference type="InterPro" id="IPR004812">
    <property type="entry name" value="Efflux_drug-R_Bcr/CmlA"/>
</dbReference>
<dbReference type="Proteomes" id="UP000295058">
    <property type="component" value="Unassembled WGS sequence"/>
</dbReference>
<gene>
    <name evidence="10" type="ORF">B6S09_16950</name>
    <name evidence="11" type="ORF">LY04_03390</name>
</gene>
<feature type="transmembrane region" description="Helical" evidence="8">
    <location>
        <begin position="73"/>
        <end position="94"/>
    </location>
</feature>
<feature type="transmembrane region" description="Helical" evidence="8">
    <location>
        <begin position="310"/>
        <end position="329"/>
    </location>
</feature>
<dbReference type="PANTHER" id="PTHR23502">
    <property type="entry name" value="MAJOR FACILITATOR SUPERFAMILY"/>
    <property type="match status" value="1"/>
</dbReference>
<feature type="transmembrane region" description="Helical" evidence="8">
    <location>
        <begin position="100"/>
        <end position="119"/>
    </location>
</feature>
<evidence type="ECO:0000313" key="12">
    <source>
        <dbReference type="Proteomes" id="UP000243640"/>
    </source>
</evidence>
<dbReference type="Proteomes" id="UP000243640">
    <property type="component" value="Unassembled WGS sequence"/>
</dbReference>
<dbReference type="EMBL" id="NQJF01000018">
    <property type="protein sequence ID" value="OYD21215.1"/>
    <property type="molecule type" value="Genomic_DNA"/>
</dbReference>
<evidence type="ECO:0000256" key="3">
    <source>
        <dbReference type="ARBA" id="ARBA00022448"/>
    </source>
</evidence>
<keyword evidence="5 8" id="KW-0812">Transmembrane</keyword>
<dbReference type="FunFam" id="1.20.1720.10:FF:000005">
    <property type="entry name" value="Bcr/CflA family efflux transporter"/>
    <property type="match status" value="1"/>
</dbReference>
<dbReference type="PROSITE" id="PS50850">
    <property type="entry name" value="MFS"/>
    <property type="match status" value="1"/>
</dbReference>
<comment type="caution">
    <text evidence="8">Lacks conserved residue(s) required for the propagation of feature annotation.</text>
</comment>
<feature type="transmembrane region" description="Helical" evidence="8">
    <location>
        <begin position="366"/>
        <end position="387"/>
    </location>
</feature>
<name>A0A235CBN3_9GAMM</name>
<evidence type="ECO:0000313" key="11">
    <source>
        <dbReference type="EMBL" id="TDW55284.1"/>
    </source>
</evidence>
<evidence type="ECO:0000313" key="13">
    <source>
        <dbReference type="Proteomes" id="UP000295058"/>
    </source>
</evidence>
<dbReference type="NCBIfam" id="TIGR00710">
    <property type="entry name" value="efflux_Bcr_CflA"/>
    <property type="match status" value="1"/>
</dbReference>
<evidence type="ECO:0000256" key="7">
    <source>
        <dbReference type="ARBA" id="ARBA00023136"/>
    </source>
</evidence>
<evidence type="ECO:0000256" key="4">
    <source>
        <dbReference type="ARBA" id="ARBA00022475"/>
    </source>
</evidence>
<proteinExistence type="inferred from homology"/>
<dbReference type="PANTHER" id="PTHR23502:SF132">
    <property type="entry name" value="POLYAMINE TRANSPORTER 2-RELATED"/>
    <property type="match status" value="1"/>
</dbReference>
<reference evidence="10 12" key="1">
    <citation type="submission" date="2017-08" db="EMBL/GenBank/DDBJ databases">
        <title>Draft Genome Sequence of the Marine Bacterium Oceanimonas baumannii ATCC 700832.</title>
        <authorList>
            <person name="Mcclelland W.D."/>
            <person name="Brennan M.A."/>
            <person name="Trachtenberg A.M."/>
            <person name="Maclea K.S."/>
        </authorList>
    </citation>
    <scope>NUCLEOTIDE SEQUENCE [LARGE SCALE GENOMIC DNA]</scope>
    <source>
        <strain evidence="10 12">ATCC 700832</strain>
    </source>
</reference>
<dbReference type="SUPFAM" id="SSF103473">
    <property type="entry name" value="MFS general substrate transporter"/>
    <property type="match status" value="1"/>
</dbReference>
<feature type="domain" description="Major facilitator superfamily (MFS) profile" evidence="9">
    <location>
        <begin position="7"/>
        <end position="392"/>
    </location>
</feature>
<protein>
    <recommendedName>
        <fullName evidence="8">Bcr/CflA family efflux transporter</fullName>
    </recommendedName>
</protein>
<evidence type="ECO:0000256" key="8">
    <source>
        <dbReference type="RuleBase" id="RU365088"/>
    </source>
</evidence>
<dbReference type="InterPro" id="IPR020846">
    <property type="entry name" value="MFS_dom"/>
</dbReference>
<keyword evidence="6 8" id="KW-1133">Transmembrane helix</keyword>
<dbReference type="EMBL" id="SODO01000019">
    <property type="protein sequence ID" value="TDW55284.1"/>
    <property type="molecule type" value="Genomic_DNA"/>
</dbReference>
<evidence type="ECO:0000256" key="6">
    <source>
        <dbReference type="ARBA" id="ARBA00022989"/>
    </source>
</evidence>
<dbReference type="InterPro" id="IPR036259">
    <property type="entry name" value="MFS_trans_sf"/>
</dbReference>
<feature type="transmembrane region" description="Helical" evidence="8">
    <location>
        <begin position="341"/>
        <end position="360"/>
    </location>
</feature>
<evidence type="ECO:0000256" key="2">
    <source>
        <dbReference type="ARBA" id="ARBA00006236"/>
    </source>
</evidence>
<keyword evidence="3 8" id="KW-0813">Transport</keyword>
<dbReference type="InterPro" id="IPR011701">
    <property type="entry name" value="MFS"/>
</dbReference>
<dbReference type="GO" id="GO:0042910">
    <property type="term" value="F:xenobiotic transmembrane transporter activity"/>
    <property type="evidence" value="ECO:0007669"/>
    <property type="project" value="InterPro"/>
</dbReference>
<keyword evidence="13" id="KW-1185">Reference proteome</keyword>
<dbReference type="GO" id="GO:1990961">
    <property type="term" value="P:xenobiotic detoxification by transmembrane export across the plasma membrane"/>
    <property type="evidence" value="ECO:0007669"/>
    <property type="project" value="InterPro"/>
</dbReference>
<dbReference type="AlphaFoldDB" id="A0A235CBN3"/>
<dbReference type="Pfam" id="PF07690">
    <property type="entry name" value="MFS_1"/>
    <property type="match status" value="1"/>
</dbReference>
<feature type="transmembrane region" description="Helical" evidence="8">
    <location>
        <begin position="131"/>
        <end position="155"/>
    </location>
</feature>
<comment type="similarity">
    <text evidence="2 8">Belongs to the major facilitator superfamily. Bcr/CmlA family.</text>
</comment>
<sequence length="396" mass="41600">MALPFSLLLLLASLAGLTPLAIDMYLPSLPTIADDLGVPVAQAQLTISMFLAGFALGQLFYGPLADAIGRKPVMLGGLALFTLASLGCAFADSIETLMTFRLLQAIGGAAGSVVLNALLRDMFERDMFARVMSMVILVMTLAPLVAPIIGGYLLLIGHWHSIFVLLAIIGALVSVALALRIPETLKPEHRQSFRIWPVLQNYSRVLRHRAAVGYIGCGGLTTAAMFAFISGSPLVYIELYGVPAQHYGLLFALNIILMMVLTFANSRLVKRMGSDRLLKTGLVLAALAAVALLFCGITGMGGLWGLVPAVMLLIAQISLVGANAMAGLLSHFPEAAGTASALAGTVRFGLGALATFAVNASQAVSALPMTAVMSLCAWLALASYWLLIRPSLATSA</sequence>
<dbReference type="CDD" id="cd17320">
    <property type="entry name" value="MFS_MdfA_MDR_like"/>
    <property type="match status" value="1"/>
</dbReference>
<feature type="transmembrane region" description="Helical" evidence="8">
    <location>
        <begin position="281"/>
        <end position="304"/>
    </location>
</feature>
<comment type="subcellular location">
    <subcellularLocation>
        <location evidence="8">Cell inner membrane</location>
        <topology evidence="8">Multi-pass membrane protein</topology>
    </subcellularLocation>
    <subcellularLocation>
        <location evidence="1">Cell membrane</location>
        <topology evidence="1">Multi-pass membrane protein</topology>
    </subcellularLocation>
</comment>
<keyword evidence="7 8" id="KW-0472">Membrane</keyword>
<dbReference type="GO" id="GO:0015385">
    <property type="term" value="F:sodium:proton antiporter activity"/>
    <property type="evidence" value="ECO:0007669"/>
    <property type="project" value="TreeGrafter"/>
</dbReference>
<evidence type="ECO:0000256" key="5">
    <source>
        <dbReference type="ARBA" id="ARBA00022692"/>
    </source>
</evidence>
<dbReference type="GO" id="GO:0005886">
    <property type="term" value="C:plasma membrane"/>
    <property type="evidence" value="ECO:0007669"/>
    <property type="project" value="UniProtKB-SubCell"/>
</dbReference>
<evidence type="ECO:0000256" key="1">
    <source>
        <dbReference type="ARBA" id="ARBA00004651"/>
    </source>
</evidence>
<dbReference type="NCBIfam" id="NF008314">
    <property type="entry name" value="PRK11102.1"/>
    <property type="match status" value="1"/>
</dbReference>
<keyword evidence="8" id="KW-0997">Cell inner membrane</keyword>
<comment type="caution">
    <text evidence="10">The sequence shown here is derived from an EMBL/GenBank/DDBJ whole genome shotgun (WGS) entry which is preliminary data.</text>
</comment>
<feature type="transmembrane region" description="Helical" evidence="8">
    <location>
        <begin position="161"/>
        <end position="181"/>
    </location>
</feature>
<feature type="transmembrane region" description="Helical" evidence="8">
    <location>
        <begin position="211"/>
        <end position="229"/>
    </location>
</feature>